<dbReference type="OrthoDB" id="85411at2157"/>
<dbReference type="SUPFAM" id="SSF82866">
    <property type="entry name" value="Multidrug efflux transporter AcrB transmembrane domain"/>
    <property type="match status" value="1"/>
</dbReference>
<reference evidence="13" key="3">
    <citation type="journal article" date="2011" name="PLoS ONE">
        <title>Genome sequence of a mesophilic hydrogenotrophic methanogen Methanocella paludicola, the first cultivated representative of the order Methanocellales.</title>
        <authorList>
            <person name="Sakai S."/>
            <person name="Takaki Y."/>
            <person name="Shimamura S."/>
            <person name="Sekine M."/>
            <person name="Tajima T."/>
            <person name="Kosugi H."/>
            <person name="Ichikawa N."/>
            <person name="Tasumi E."/>
            <person name="Hiraki A.T."/>
            <person name="Shimizu A."/>
            <person name="Kato Y."/>
            <person name="Nishiko R."/>
            <person name="Mori K."/>
            <person name="Fujita N."/>
            <person name="Imachi H."/>
            <person name="Takai K."/>
        </authorList>
    </citation>
    <scope>NUCLEOTIDE SEQUENCE [LARGE SCALE GENOMIC DNA]</scope>
    <source>
        <strain evidence="13">DSM 17711 / JCM 13418 / NBRC 101707 / SANAE</strain>
    </source>
</reference>
<evidence type="ECO:0000256" key="6">
    <source>
        <dbReference type="ARBA" id="ARBA00022989"/>
    </source>
</evidence>
<dbReference type="GO" id="GO:0005886">
    <property type="term" value="C:plasma membrane"/>
    <property type="evidence" value="ECO:0007669"/>
    <property type="project" value="UniProtKB-SubCell"/>
</dbReference>
<evidence type="ECO:0000256" key="9">
    <source>
        <dbReference type="HAMAP-Rule" id="MF_01464"/>
    </source>
</evidence>
<feature type="domain" description="Protein export membrane protein SecD/SecF C-terminal" evidence="11">
    <location>
        <begin position="138"/>
        <end position="315"/>
    </location>
</feature>
<keyword evidence="2 9" id="KW-0813">Transport</keyword>
<evidence type="ECO:0000256" key="8">
    <source>
        <dbReference type="ARBA" id="ARBA00023136"/>
    </source>
</evidence>
<dbReference type="InterPro" id="IPR022813">
    <property type="entry name" value="SecD/SecF_arch_bac"/>
</dbReference>
<comment type="subunit">
    <text evidence="9">Part of the protein translocation apparatus. Forms a complex with SecD.</text>
</comment>
<dbReference type="GO" id="GO:0006605">
    <property type="term" value="P:protein targeting"/>
    <property type="evidence" value="ECO:0007669"/>
    <property type="project" value="UniProtKB-UniRule"/>
</dbReference>
<dbReference type="HAMAP" id="MF_01464_A">
    <property type="entry name" value="SecF_A"/>
    <property type="match status" value="1"/>
</dbReference>
<keyword evidence="6 9" id="KW-1133">Transmembrane helix</keyword>
<dbReference type="EMBL" id="AP011532">
    <property type="protein sequence ID" value="BAI60234.1"/>
    <property type="molecule type" value="Genomic_DNA"/>
</dbReference>
<keyword evidence="13" id="KW-1185">Reference proteome</keyword>
<dbReference type="Pfam" id="PF07549">
    <property type="entry name" value="Sec_GG"/>
    <property type="match status" value="1"/>
</dbReference>
<evidence type="ECO:0000256" key="1">
    <source>
        <dbReference type="ARBA" id="ARBA00004651"/>
    </source>
</evidence>
<dbReference type="KEGG" id="mpd:MCP_0162"/>
<dbReference type="Proteomes" id="UP000001882">
    <property type="component" value="Chromosome"/>
</dbReference>
<dbReference type="PATRIC" id="fig|304371.9.peg.168"/>
<dbReference type="InterPro" id="IPR022646">
    <property type="entry name" value="SecD/SecF_CS"/>
</dbReference>
<keyword evidence="7 9" id="KW-0811">Translocation</keyword>
<dbReference type="GO" id="GO:0065002">
    <property type="term" value="P:intracellular protein transmembrane transport"/>
    <property type="evidence" value="ECO:0007669"/>
    <property type="project" value="UniProtKB-UniRule"/>
</dbReference>
<feature type="compositionally biased region" description="Basic and acidic residues" evidence="10">
    <location>
        <begin position="1"/>
        <end position="23"/>
    </location>
</feature>
<gene>
    <name evidence="9" type="primary">secF</name>
    <name evidence="12" type="ordered locus">MCP_0162</name>
</gene>
<evidence type="ECO:0000256" key="7">
    <source>
        <dbReference type="ARBA" id="ARBA00023010"/>
    </source>
</evidence>
<comment type="function">
    <text evidence="9">Involved in protein export.</text>
</comment>
<keyword evidence="3 9" id="KW-1003">Cell membrane</keyword>
<keyword evidence="4 9" id="KW-0812">Transmembrane</keyword>
<keyword evidence="8 9" id="KW-0472">Membrane</keyword>
<dbReference type="InParanoid" id="D1YUW2"/>
<proteinExistence type="inferred from homology"/>
<evidence type="ECO:0000313" key="13">
    <source>
        <dbReference type="Proteomes" id="UP000001882"/>
    </source>
</evidence>
<dbReference type="InterPro" id="IPR048634">
    <property type="entry name" value="SecD_SecF_C"/>
</dbReference>
<reference evidence="12 13" key="1">
    <citation type="journal article" date="2007" name="Appl. Environ. Microbiol.">
        <title>Isolation of key methanogens for global methane emission from rice paddy fields: a novel isolate affiliated with the clone cluster rice cluster I.</title>
        <authorList>
            <person name="Sakai S."/>
            <person name="Imachi H."/>
            <person name="Sekiguchi Y."/>
            <person name="Ohashi A."/>
            <person name="Harada H."/>
            <person name="Kamagata Y."/>
        </authorList>
    </citation>
    <scope>NUCLEOTIDE SEQUENCE [LARGE SCALE GENOMIC DNA]</scope>
    <source>
        <strain evidence="13">DSM 17711 / JCM 13418 / NBRC 101707 / SANAE</strain>
    </source>
</reference>
<evidence type="ECO:0000256" key="2">
    <source>
        <dbReference type="ARBA" id="ARBA00022448"/>
    </source>
</evidence>
<accession>D1YUW2</accession>
<dbReference type="InterPro" id="IPR024921">
    <property type="entry name" value="SecF_arc"/>
</dbReference>
<feature type="transmembrane region" description="Helical" evidence="9">
    <location>
        <begin position="281"/>
        <end position="304"/>
    </location>
</feature>
<keyword evidence="5 9" id="KW-0653">Protein transport</keyword>
<evidence type="ECO:0000256" key="4">
    <source>
        <dbReference type="ARBA" id="ARBA00022692"/>
    </source>
</evidence>
<evidence type="ECO:0000256" key="3">
    <source>
        <dbReference type="ARBA" id="ARBA00022475"/>
    </source>
</evidence>
<sequence length="324" mass="35020">MKKADESKKQKAPAKTEDNKGSPEEPESNLGPFEKLKWPELPTKQAIGIPLAVLAIALLITGFTYFTVGSPLHLGLDFQGGTLVTLKTDKTDAALQGEFSQYPLSLITRDPSGTVSIRFSSMEQAQLDSLTAYLANAYPDASLEHTGSTFSATNQSQAVIAIVAAFILMALVIFIIFRDFVPSIAVITSAFSDIMIAVALMNIFGIELTFGTFAALLMLIGYSVDTDILLTTKVLGERKYLDKKITSCRATGLTMTGAAIVAFLVLHIVASYGYLVGFSTIPVLANISTVMIFGLIADLMNTWFLNAGLLKWYMESPQGRAKYA</sequence>
<dbReference type="AlphaFoldDB" id="D1YUW2"/>
<dbReference type="eggNOG" id="arCOG03054">
    <property type="taxonomic scope" value="Archaea"/>
</dbReference>
<comment type="caution">
    <text evidence="9">Lacks conserved residue(s) required for the propagation of feature annotation.</text>
</comment>
<reference evidence="12 13" key="2">
    <citation type="journal article" date="2008" name="Int. J. Syst. Evol. Microbiol.">
        <title>Methanocella paludicola gen. nov., sp. nov., a methane-producing archaeon, the first isolate of the lineage 'Rice Cluster I', and proposal of the new archaeal order Methanocellales ord. nov.</title>
        <authorList>
            <person name="Sakai S."/>
            <person name="Imachi H."/>
            <person name="Hanada S."/>
            <person name="Ohashi A."/>
            <person name="Harada H."/>
            <person name="Kamagata Y."/>
        </authorList>
    </citation>
    <scope>NUCLEOTIDE SEQUENCE [LARGE SCALE GENOMIC DNA]</scope>
    <source>
        <strain evidence="13">DSM 17711 / JCM 13418 / NBRC 101707 / SANAE</strain>
    </source>
</reference>
<feature type="transmembrane region" description="Helical" evidence="9">
    <location>
        <begin position="158"/>
        <end position="177"/>
    </location>
</feature>
<dbReference type="STRING" id="304371.MCP_0162"/>
<evidence type="ECO:0000313" key="12">
    <source>
        <dbReference type="EMBL" id="BAI60234.1"/>
    </source>
</evidence>
<evidence type="ECO:0000256" key="5">
    <source>
        <dbReference type="ARBA" id="ARBA00022927"/>
    </source>
</evidence>
<dbReference type="Pfam" id="PF02355">
    <property type="entry name" value="SecD_SecF_C"/>
    <property type="match status" value="1"/>
</dbReference>
<evidence type="ECO:0000259" key="11">
    <source>
        <dbReference type="Pfam" id="PF02355"/>
    </source>
</evidence>
<organism evidence="12 13">
    <name type="scientific">Methanocella paludicola (strain DSM 17711 / JCM 13418 / NBRC 101707 / SANAE)</name>
    <dbReference type="NCBI Taxonomy" id="304371"/>
    <lineage>
        <taxon>Archaea</taxon>
        <taxon>Methanobacteriati</taxon>
        <taxon>Methanobacteriota</taxon>
        <taxon>Stenosarchaea group</taxon>
        <taxon>Methanomicrobia</taxon>
        <taxon>Methanocellales</taxon>
        <taxon>Methanocellaceae</taxon>
        <taxon>Methanocella</taxon>
    </lineage>
</organism>
<name>D1YUW2_METPS</name>
<protein>
    <recommendedName>
        <fullName evidence="9">Protein-export membrane protein SecF</fullName>
    </recommendedName>
</protein>
<dbReference type="PANTHER" id="PTHR30081:SF8">
    <property type="entry name" value="PROTEIN TRANSLOCASE SUBUNIT SECF"/>
    <property type="match status" value="1"/>
</dbReference>
<dbReference type="FunCoup" id="D1YUW2">
    <property type="interactions" value="6"/>
</dbReference>
<comment type="subcellular location">
    <subcellularLocation>
        <location evidence="1 9">Cell membrane</location>
        <topology evidence="1 9">Multi-pass membrane protein</topology>
    </subcellularLocation>
</comment>
<feature type="transmembrane region" description="Helical" evidence="9">
    <location>
        <begin position="251"/>
        <end position="275"/>
    </location>
</feature>
<dbReference type="PANTHER" id="PTHR30081">
    <property type="entry name" value="PROTEIN-EXPORT MEMBRANE PROTEIN SEC"/>
    <property type="match status" value="1"/>
</dbReference>
<comment type="similarity">
    <text evidence="9">Belongs to the SecD/SecF family. SecF subfamily.</text>
</comment>
<feature type="region of interest" description="Disordered" evidence="10">
    <location>
        <begin position="1"/>
        <end position="35"/>
    </location>
</feature>
<evidence type="ECO:0000256" key="10">
    <source>
        <dbReference type="SAM" id="MobiDB-lite"/>
    </source>
</evidence>
<feature type="transmembrane region" description="Helical" evidence="9">
    <location>
        <begin position="46"/>
        <end position="68"/>
    </location>
</feature>
<dbReference type="Gene3D" id="1.20.1640.10">
    <property type="entry name" value="Multidrug efflux transporter AcrB transmembrane domain"/>
    <property type="match status" value="1"/>
</dbReference>